<name>A0A6J3MH42_9PEZI</name>
<evidence type="ECO:0000256" key="8">
    <source>
        <dbReference type="PIRSR" id="PIRSR601461-1"/>
    </source>
</evidence>
<sequence length="477" mass="50072">MRAFYCAAIAASLLGANVVASVSERDSSSSSDSPRVVQHTIQRKPVVNPIEQDRKRLARRQSTVNVPLTNEETLYFMNASIGTPPQNFQLHLDTGSSDLWVNVRTSSFCQLNAAACAQSGFYNANSSSTYKYINSRFTIKYKDGSGSSGDYVSDTVAFGSATLQNQQFGIGYRSSAAQSILGIGYPALEVASSYYGGKPYPNIPQNLADEGIIATNAYSLWLNDLDANLGSILFGGVDRAKYMGELQTLPIIKTQGEYLEFTIALTALGANGKTGAIVNNIAVPVLLDSGTSLTYLPSNLASAIFSTVGGTSSSRGIQVVDCRLGNSDATIDFTFSGVTIKVPLNELVFVNNYDRRGQPVCVLGILSGDGTAILGDTFLRSAYVVYDLERNQISIAQTNFNATSTNIQEISANGGIPGATTVPNAVATGSASGGTGRIDGNPDVTITITGAAQPTAAPVYNMALVGALAGGLLMAAI</sequence>
<feature type="active site" evidence="8">
    <location>
        <position position="288"/>
    </location>
</feature>
<evidence type="ECO:0000256" key="2">
    <source>
        <dbReference type="ARBA" id="ARBA00022670"/>
    </source>
</evidence>
<dbReference type="Proteomes" id="UP000504637">
    <property type="component" value="Unplaced"/>
</dbReference>
<dbReference type="CDD" id="cd05474">
    <property type="entry name" value="SAP_like"/>
    <property type="match status" value="1"/>
</dbReference>
<evidence type="ECO:0000259" key="12">
    <source>
        <dbReference type="PROSITE" id="PS51767"/>
    </source>
</evidence>
<dbReference type="InterPro" id="IPR021109">
    <property type="entry name" value="Peptidase_aspartic_dom_sf"/>
</dbReference>
<keyword evidence="3 11" id="KW-0732">Signal</keyword>
<evidence type="ECO:0000256" key="11">
    <source>
        <dbReference type="SAM" id="SignalP"/>
    </source>
</evidence>
<dbReference type="Gene3D" id="2.40.70.10">
    <property type="entry name" value="Acid Proteases"/>
    <property type="match status" value="2"/>
</dbReference>
<dbReference type="GO" id="GO:0004190">
    <property type="term" value="F:aspartic-type endopeptidase activity"/>
    <property type="evidence" value="ECO:0007669"/>
    <property type="project" value="UniProtKB-KW"/>
</dbReference>
<dbReference type="SUPFAM" id="SSF50630">
    <property type="entry name" value="Acid proteases"/>
    <property type="match status" value="1"/>
</dbReference>
<dbReference type="InterPro" id="IPR001969">
    <property type="entry name" value="Aspartic_peptidase_AS"/>
</dbReference>
<feature type="active site" evidence="8">
    <location>
        <position position="93"/>
    </location>
</feature>
<feature type="domain" description="Peptidase A1" evidence="12">
    <location>
        <begin position="75"/>
        <end position="396"/>
    </location>
</feature>
<dbReference type="InterPro" id="IPR033121">
    <property type="entry name" value="PEPTIDASE_A1"/>
</dbReference>
<keyword evidence="9" id="KW-1015">Disulfide bond</keyword>
<dbReference type="InterPro" id="IPR033876">
    <property type="entry name" value="SAP-like"/>
</dbReference>
<feature type="chain" id="PRO_5026707696" description="Probable aspartic-type endopeptidase OPSB" evidence="11">
    <location>
        <begin position="22"/>
        <end position="477"/>
    </location>
</feature>
<evidence type="ECO:0000256" key="7">
    <source>
        <dbReference type="ARBA" id="ARBA00068059"/>
    </source>
</evidence>
<dbReference type="AlphaFoldDB" id="A0A6J3MH42"/>
<evidence type="ECO:0000256" key="6">
    <source>
        <dbReference type="ARBA" id="ARBA00067536"/>
    </source>
</evidence>
<dbReference type="RefSeq" id="XP_033464296.1">
    <property type="nucleotide sequence ID" value="XM_033603668.1"/>
</dbReference>
<reference evidence="14" key="1">
    <citation type="submission" date="2020-01" db="EMBL/GenBank/DDBJ databases">
        <authorList>
            <consortium name="DOE Joint Genome Institute"/>
            <person name="Haridas S."/>
            <person name="Albert R."/>
            <person name="Binder M."/>
            <person name="Bloem J."/>
            <person name="Labutti K."/>
            <person name="Salamov A."/>
            <person name="Andreopoulos B."/>
            <person name="Baker S.E."/>
            <person name="Barry K."/>
            <person name="Bills G."/>
            <person name="Bluhm B.H."/>
            <person name="Cannon C."/>
            <person name="Castanera R."/>
            <person name="Culley D.E."/>
            <person name="Daum C."/>
            <person name="Ezra D."/>
            <person name="Gonzalez J.B."/>
            <person name="Henrissat B."/>
            <person name="Kuo A."/>
            <person name="Liang C."/>
            <person name="Lipzen A."/>
            <person name="Lutzoni F."/>
            <person name="Magnuson J."/>
            <person name="Mondo S."/>
            <person name="Nolan M."/>
            <person name="Ohm R."/>
            <person name="Pangilinan J."/>
            <person name="Park H.-J."/>
            <person name="Ramirez L."/>
            <person name="Alfaro M."/>
            <person name="Sun H."/>
            <person name="Tritt A."/>
            <person name="Yoshinaga Y."/>
            <person name="Zwiers L.-H."/>
            <person name="Turgeon B.G."/>
            <person name="Goodwin S.B."/>
            <person name="Spatafora J.W."/>
            <person name="Crous P.W."/>
            <person name="Grigoriev I.V."/>
        </authorList>
    </citation>
    <scope>NUCLEOTIDE SEQUENCE</scope>
    <source>
        <strain evidence="14">CBS 342.82</strain>
    </source>
</reference>
<dbReference type="PROSITE" id="PS51767">
    <property type="entry name" value="PEPTIDASE_A1"/>
    <property type="match status" value="1"/>
</dbReference>
<dbReference type="InterPro" id="IPR001461">
    <property type="entry name" value="Aspartic_peptidase_A1"/>
</dbReference>
<gene>
    <name evidence="14" type="ORF">K489DRAFT_375349</name>
</gene>
<reference evidence="14" key="3">
    <citation type="submission" date="2025-08" db="UniProtKB">
        <authorList>
            <consortium name="RefSeq"/>
        </authorList>
    </citation>
    <scope>IDENTIFICATION</scope>
    <source>
        <strain evidence="14">CBS 342.82</strain>
    </source>
</reference>
<keyword evidence="5 10" id="KW-0378">Hydrolase</keyword>
<organism evidence="14">
    <name type="scientific">Dissoconium aciculare CBS 342.82</name>
    <dbReference type="NCBI Taxonomy" id="1314786"/>
    <lineage>
        <taxon>Eukaryota</taxon>
        <taxon>Fungi</taxon>
        <taxon>Dikarya</taxon>
        <taxon>Ascomycota</taxon>
        <taxon>Pezizomycotina</taxon>
        <taxon>Dothideomycetes</taxon>
        <taxon>Dothideomycetidae</taxon>
        <taxon>Mycosphaerellales</taxon>
        <taxon>Dissoconiaceae</taxon>
        <taxon>Dissoconium</taxon>
    </lineage>
</organism>
<dbReference type="PRINTS" id="PR00792">
    <property type="entry name" value="PEPSIN"/>
</dbReference>
<evidence type="ECO:0000313" key="14">
    <source>
        <dbReference type="RefSeq" id="XP_033464296.1"/>
    </source>
</evidence>
<dbReference type="OrthoDB" id="771136at2759"/>
<dbReference type="PANTHER" id="PTHR47966:SF65">
    <property type="entry name" value="ASPARTIC-TYPE ENDOPEPTIDASE"/>
    <property type="match status" value="1"/>
</dbReference>
<keyword evidence="2 10" id="KW-0645">Protease</keyword>
<dbReference type="PROSITE" id="PS00141">
    <property type="entry name" value="ASP_PROTEASE"/>
    <property type="match status" value="1"/>
</dbReference>
<evidence type="ECO:0000256" key="10">
    <source>
        <dbReference type="RuleBase" id="RU000454"/>
    </source>
</evidence>
<keyword evidence="4 10" id="KW-0064">Aspartyl protease</keyword>
<evidence type="ECO:0000256" key="9">
    <source>
        <dbReference type="PIRSR" id="PIRSR601461-2"/>
    </source>
</evidence>
<dbReference type="GO" id="GO:0006508">
    <property type="term" value="P:proteolysis"/>
    <property type="evidence" value="ECO:0007669"/>
    <property type="project" value="UniProtKB-KW"/>
</dbReference>
<dbReference type="FunFam" id="2.40.70.10:FF:000011">
    <property type="entry name" value="Aspartic protease"/>
    <property type="match status" value="1"/>
</dbReference>
<keyword evidence="13" id="KW-1185">Reference proteome</keyword>
<accession>A0A6J3MH42</accession>
<evidence type="ECO:0000256" key="1">
    <source>
        <dbReference type="ARBA" id="ARBA00007447"/>
    </source>
</evidence>
<reference evidence="14" key="2">
    <citation type="submission" date="2020-04" db="EMBL/GenBank/DDBJ databases">
        <authorList>
            <consortium name="NCBI Genome Project"/>
        </authorList>
    </citation>
    <scope>NUCLEOTIDE SEQUENCE</scope>
    <source>
        <strain evidence="14">CBS 342.82</strain>
    </source>
</reference>
<evidence type="ECO:0000256" key="4">
    <source>
        <dbReference type="ARBA" id="ARBA00022750"/>
    </source>
</evidence>
<dbReference type="PANTHER" id="PTHR47966">
    <property type="entry name" value="BETA-SITE APP-CLEAVING ENZYME, ISOFORM A-RELATED"/>
    <property type="match status" value="1"/>
</dbReference>
<evidence type="ECO:0000313" key="13">
    <source>
        <dbReference type="Proteomes" id="UP000504637"/>
    </source>
</evidence>
<feature type="disulfide bond" evidence="9">
    <location>
        <begin position="322"/>
        <end position="361"/>
    </location>
</feature>
<dbReference type="GeneID" id="54361468"/>
<proteinExistence type="inferred from homology"/>
<evidence type="ECO:0000256" key="5">
    <source>
        <dbReference type="ARBA" id="ARBA00022801"/>
    </source>
</evidence>
<dbReference type="Pfam" id="PF00026">
    <property type="entry name" value="Asp"/>
    <property type="match status" value="1"/>
</dbReference>
<comment type="similarity">
    <text evidence="1 10">Belongs to the peptidase A1 family.</text>
</comment>
<protein>
    <recommendedName>
        <fullName evidence="7">Probable aspartic-type endopeptidase OPSB</fullName>
    </recommendedName>
    <alternativeName>
        <fullName evidence="6">Probable aspartic-type endopeptidase opsB</fullName>
    </alternativeName>
</protein>
<feature type="signal peptide" evidence="11">
    <location>
        <begin position="1"/>
        <end position="21"/>
    </location>
</feature>
<evidence type="ECO:0000256" key="3">
    <source>
        <dbReference type="ARBA" id="ARBA00022729"/>
    </source>
</evidence>